<dbReference type="InterPro" id="IPR019940">
    <property type="entry name" value="CofH_family"/>
</dbReference>
<dbReference type="InterPro" id="IPR006638">
    <property type="entry name" value="Elp3/MiaA/NifB-like_rSAM"/>
</dbReference>
<dbReference type="AlphaFoldDB" id="A0A381NQC2"/>
<keyword evidence="9" id="KW-0004">4Fe-4S</keyword>
<dbReference type="NCBIfam" id="TIGR03550">
    <property type="entry name" value="F420_cofG"/>
    <property type="match status" value="1"/>
</dbReference>
<dbReference type="GO" id="GO:0044689">
    <property type="term" value="F:7,8-didemethyl-8-hydroxy-5-deazariboflavin synthase activity"/>
    <property type="evidence" value="ECO:0007669"/>
    <property type="project" value="UniProtKB-EC"/>
</dbReference>
<dbReference type="InterPro" id="IPR013785">
    <property type="entry name" value="Aldolase_TIM"/>
</dbReference>
<evidence type="ECO:0000256" key="7">
    <source>
        <dbReference type="ARBA" id="ARBA00012289"/>
    </source>
</evidence>
<evidence type="ECO:0000256" key="12">
    <source>
        <dbReference type="ARBA" id="ARBA00022723"/>
    </source>
</evidence>
<dbReference type="SFLD" id="SFLDF00343">
    <property type="entry name" value="aminofutalosine_synthase_(mqnE"/>
    <property type="match status" value="1"/>
</dbReference>
<dbReference type="InterPro" id="IPR019939">
    <property type="entry name" value="CofG_family"/>
</dbReference>
<feature type="region of interest" description="Disordered" evidence="18">
    <location>
        <begin position="807"/>
        <end position="826"/>
    </location>
</feature>
<comment type="function">
    <text evidence="2">Catalyzes the radical-mediated synthesis of 7,8-didemethyl-8-hydroxy-5-deazariboflavin (FO) from 5-amino-6-(D-ribitylamino)uracil and L-tyrosine.</text>
</comment>
<sequence>MMGRLLRRIGEGHRVSSEEAAELARQTDLERLIDVAGELRDAGHGHLVSYSKKIFLPLTHLCRDVCHYCVFARPPKVGEAAFMGRAALVEQAQAASAMGCKEALFTLGDKPELRYKAARQGLQELGHETTLSYLGEAAQLVFEESDLLPHLNPGLMTAEDFQALRPVSASMGIMLESVSDRLMEKGEAHHGSPDKVPTRRLETLRLAGEAAVPFTSGLLIGIGETRLERVQSLLALRRLHDEHGHIQEVIIQNFRAKPETKMAEALEPDLKELLWTIAVARILFGPEMSIQAPPNLSPGVLTRIVDAGINDWGGVSPLTPDFVNPEAPWPHLDHLARETEEAGKLLVERLTVYPRYALEGERWLDEGMRTPVLRRIDAEGFARVDEWSPGSLVAPPEHDLRLVELRDRGHRVTTNTNELAGALRRAVAGEPLDETSIVSLFAARGTEFAAVCEAADEVRSKANGDVVTYVVNRNINYTNVCYFRCQFCAFSKGKMSENLRGKPYDLGLDEVVRRSAEAWDRGATEVCMQGGIHPEYTGQTYLDICSAVKDAIPRMHVHAFSPLEVWQGAATLGVTLEEFLKNLRDAGLGTLPGTAAEILDDEVRDILCPDKINTEQWLEVMETAHHVGFRTTATIMYGHMESSVNWARHLLRLRSLQERTGGFTEFVPLPFVHMEAPIYLKGRARRGPTFREAVLMHAVARLALHPHFTNIQVSWVKMGGPGVKACLNAGVNDLGGTLMNESITRAAGSEHGQELAPVRMEELIRSCGRVPKQRSTAYGEVPAERAERSFEASELTPPINLLAPRYERAGSGVERPAELVRPGLES</sequence>
<dbReference type="EMBL" id="UINC01000523">
    <property type="protein sequence ID" value="SUZ56792.1"/>
    <property type="molecule type" value="Genomic_DNA"/>
</dbReference>
<keyword evidence="14" id="KW-0411">Iron-sulfur</keyword>
<dbReference type="GO" id="GO:0141093">
    <property type="term" value="F:5-amino-6-(D-ribitylamino)uracil--L-tyrosine 4-hydroxyphenyl transferase activity"/>
    <property type="evidence" value="ECO:0007669"/>
    <property type="project" value="UniProtKB-EC"/>
</dbReference>
<dbReference type="EC" id="2.5.1.147" evidence="7"/>
<comment type="pathway">
    <text evidence="3">Cofactor biosynthesis; coenzyme F0 biosynthesis.</text>
</comment>
<dbReference type="PANTHER" id="PTHR43076:SF1">
    <property type="entry name" value="LIPOYL SYNTHASE 2"/>
    <property type="match status" value="1"/>
</dbReference>
<dbReference type="GO" id="GO:0046872">
    <property type="term" value="F:metal ion binding"/>
    <property type="evidence" value="ECO:0007669"/>
    <property type="project" value="UniProtKB-KW"/>
</dbReference>
<reference evidence="20" key="1">
    <citation type="submission" date="2018-05" db="EMBL/GenBank/DDBJ databases">
        <authorList>
            <person name="Lanie J.A."/>
            <person name="Ng W.-L."/>
            <person name="Kazmierczak K.M."/>
            <person name="Andrzejewski T.M."/>
            <person name="Davidsen T.M."/>
            <person name="Wayne K.J."/>
            <person name="Tettelin H."/>
            <person name="Glass J.I."/>
            <person name="Rusch D."/>
            <person name="Podicherti R."/>
            <person name="Tsui H.-C.T."/>
            <person name="Winkler M.E."/>
        </authorList>
    </citation>
    <scope>NUCLEOTIDE SEQUENCE</scope>
</reference>
<dbReference type="NCBIfam" id="NF005609">
    <property type="entry name" value="PRK07360.1"/>
    <property type="match status" value="1"/>
</dbReference>
<comment type="similarity">
    <text evidence="4">In the C-terminal section; belongs to the radical SAM superfamily. CofH family.</text>
</comment>
<feature type="domain" description="Radical SAM core" evidence="19">
    <location>
        <begin position="467"/>
        <end position="706"/>
    </location>
</feature>
<comment type="catalytic activity">
    <reaction evidence="16">
        <text>5-amino-6-(D-ribitylamino)uracil + L-tyrosine + S-adenosyl-L-methionine = 5-amino-5-(4-hydroxybenzyl)-6-(D-ribitylimino)-5,6-dihydrouracil + 2-iminoacetate + 5'-deoxyadenosine + L-methionine + H(+)</text>
        <dbReference type="Rhea" id="RHEA:55200"/>
        <dbReference type="ChEBI" id="CHEBI:15378"/>
        <dbReference type="ChEBI" id="CHEBI:15934"/>
        <dbReference type="ChEBI" id="CHEBI:17319"/>
        <dbReference type="ChEBI" id="CHEBI:57844"/>
        <dbReference type="ChEBI" id="CHEBI:58315"/>
        <dbReference type="ChEBI" id="CHEBI:59789"/>
        <dbReference type="ChEBI" id="CHEBI:77846"/>
        <dbReference type="ChEBI" id="CHEBI:85936"/>
        <dbReference type="EC" id="2.5.1.147"/>
    </reaction>
</comment>
<evidence type="ECO:0000256" key="17">
    <source>
        <dbReference type="ARBA" id="ARBA00048974"/>
    </source>
</evidence>
<dbReference type="SFLD" id="SFLDS00029">
    <property type="entry name" value="Radical_SAM"/>
    <property type="match status" value="3"/>
</dbReference>
<dbReference type="Pfam" id="PF19288">
    <property type="entry name" value="CofH_C"/>
    <property type="match status" value="1"/>
</dbReference>
<dbReference type="Gene3D" id="3.20.20.70">
    <property type="entry name" value="Aldolase class I"/>
    <property type="match status" value="2"/>
</dbReference>
<evidence type="ECO:0000256" key="16">
    <source>
        <dbReference type="ARBA" id="ARBA00048468"/>
    </source>
</evidence>
<dbReference type="SFLD" id="SFLDG01064">
    <property type="entry name" value="F420__menaquinone_cofactor_bio"/>
    <property type="match status" value="3"/>
</dbReference>
<evidence type="ECO:0000256" key="10">
    <source>
        <dbReference type="ARBA" id="ARBA00022679"/>
    </source>
</evidence>
<comment type="cofactor">
    <cofactor evidence="1">
        <name>[4Fe-4S] cluster</name>
        <dbReference type="ChEBI" id="CHEBI:49883"/>
    </cofactor>
</comment>
<evidence type="ECO:0000256" key="5">
    <source>
        <dbReference type="ARBA" id="ARBA00010826"/>
    </source>
</evidence>
<proteinExistence type="inferred from homology"/>
<comment type="catalytic activity">
    <reaction evidence="17">
        <text>5-amino-5-(4-hydroxybenzyl)-6-(D-ribitylimino)-5,6-dihydrouracil + S-adenosyl-L-methionine = 7,8-didemethyl-8-hydroxy-5-deazariboflavin + 5'-deoxyadenosine + L-methionine + NH4(+) + H(+)</text>
        <dbReference type="Rhea" id="RHEA:55204"/>
        <dbReference type="ChEBI" id="CHEBI:15378"/>
        <dbReference type="ChEBI" id="CHEBI:17319"/>
        <dbReference type="ChEBI" id="CHEBI:28938"/>
        <dbReference type="ChEBI" id="CHEBI:57844"/>
        <dbReference type="ChEBI" id="CHEBI:59789"/>
        <dbReference type="ChEBI" id="CHEBI:59904"/>
        <dbReference type="ChEBI" id="CHEBI:85936"/>
        <dbReference type="EC" id="4.3.1.32"/>
    </reaction>
</comment>
<dbReference type="Pfam" id="PF04055">
    <property type="entry name" value="Radical_SAM"/>
    <property type="match status" value="2"/>
</dbReference>
<dbReference type="InterPro" id="IPR058240">
    <property type="entry name" value="rSAM_sf"/>
</dbReference>
<evidence type="ECO:0000256" key="14">
    <source>
        <dbReference type="ARBA" id="ARBA00023014"/>
    </source>
</evidence>
<dbReference type="InterPro" id="IPR034405">
    <property type="entry name" value="F420"/>
</dbReference>
<name>A0A381NQC2_9ZZZZ</name>
<organism evidence="20">
    <name type="scientific">marine metagenome</name>
    <dbReference type="NCBI Taxonomy" id="408172"/>
    <lineage>
        <taxon>unclassified sequences</taxon>
        <taxon>metagenomes</taxon>
        <taxon>ecological metagenomes</taxon>
    </lineage>
</organism>
<protein>
    <recommendedName>
        <fullName evidence="8">FO synthase</fullName>
        <ecNumber evidence="7">2.5.1.147</ecNumber>
        <ecNumber evidence="6">4.3.1.32</ecNumber>
    </recommendedName>
</protein>
<dbReference type="NCBIfam" id="TIGR00423">
    <property type="entry name" value="CofH family radical SAM protein"/>
    <property type="match status" value="1"/>
</dbReference>
<feature type="domain" description="Radical SAM core" evidence="19">
    <location>
        <begin position="48"/>
        <end position="287"/>
    </location>
</feature>
<keyword evidence="13" id="KW-0408">Iron</keyword>
<dbReference type="PROSITE" id="PS51918">
    <property type="entry name" value="RADICAL_SAM"/>
    <property type="match status" value="2"/>
</dbReference>
<keyword evidence="15" id="KW-0456">Lyase</keyword>
<evidence type="ECO:0000256" key="18">
    <source>
        <dbReference type="SAM" id="MobiDB-lite"/>
    </source>
</evidence>
<evidence type="ECO:0000259" key="19">
    <source>
        <dbReference type="PROSITE" id="PS51918"/>
    </source>
</evidence>
<dbReference type="GO" id="GO:0051539">
    <property type="term" value="F:4 iron, 4 sulfur cluster binding"/>
    <property type="evidence" value="ECO:0007669"/>
    <property type="project" value="UniProtKB-KW"/>
</dbReference>
<dbReference type="InterPro" id="IPR020050">
    <property type="entry name" value="FO_synthase_su2"/>
</dbReference>
<dbReference type="SFLD" id="SFLDF00294">
    <property type="entry name" value="7_8-didemethyl-8-hydroxy-5-dea"/>
    <property type="match status" value="1"/>
</dbReference>
<dbReference type="UniPathway" id="UPA00072"/>
<evidence type="ECO:0000256" key="9">
    <source>
        <dbReference type="ARBA" id="ARBA00022485"/>
    </source>
</evidence>
<dbReference type="InterPro" id="IPR045567">
    <property type="entry name" value="CofH/MnqC-like_C"/>
</dbReference>
<evidence type="ECO:0000256" key="2">
    <source>
        <dbReference type="ARBA" id="ARBA00003692"/>
    </source>
</evidence>
<gene>
    <name evidence="20" type="ORF">METZ01_LOCUS9646</name>
</gene>
<evidence type="ECO:0000256" key="13">
    <source>
        <dbReference type="ARBA" id="ARBA00023004"/>
    </source>
</evidence>
<accession>A0A381NQC2</accession>
<evidence type="ECO:0000256" key="11">
    <source>
        <dbReference type="ARBA" id="ARBA00022691"/>
    </source>
</evidence>
<evidence type="ECO:0000256" key="8">
    <source>
        <dbReference type="ARBA" id="ARBA00022220"/>
    </source>
</evidence>
<dbReference type="CDD" id="cd01335">
    <property type="entry name" value="Radical_SAM"/>
    <property type="match status" value="2"/>
</dbReference>
<comment type="similarity">
    <text evidence="5">In the N-terminal section; belongs to the radical SAM superfamily. CofG family.</text>
</comment>
<evidence type="ECO:0000256" key="6">
    <source>
        <dbReference type="ARBA" id="ARBA00012126"/>
    </source>
</evidence>
<dbReference type="NCBIfam" id="NF004884">
    <property type="entry name" value="PRK06245.1"/>
    <property type="match status" value="1"/>
</dbReference>
<keyword evidence="12" id="KW-0479">Metal-binding</keyword>
<evidence type="ECO:0000256" key="15">
    <source>
        <dbReference type="ARBA" id="ARBA00023239"/>
    </source>
</evidence>
<dbReference type="HAMAP" id="MF_01612">
    <property type="entry name" value="FO_synth_sub2"/>
    <property type="match status" value="1"/>
</dbReference>
<dbReference type="NCBIfam" id="TIGR03551">
    <property type="entry name" value="F420_cofH"/>
    <property type="match status" value="1"/>
</dbReference>
<keyword evidence="11" id="KW-0949">S-adenosyl-L-methionine</keyword>
<dbReference type="PANTHER" id="PTHR43076">
    <property type="entry name" value="FO SYNTHASE (COFH)"/>
    <property type="match status" value="1"/>
</dbReference>
<evidence type="ECO:0000256" key="4">
    <source>
        <dbReference type="ARBA" id="ARBA00010051"/>
    </source>
</evidence>
<evidence type="ECO:0000256" key="1">
    <source>
        <dbReference type="ARBA" id="ARBA00001966"/>
    </source>
</evidence>
<dbReference type="SMART" id="SM00729">
    <property type="entry name" value="Elp3"/>
    <property type="match status" value="2"/>
</dbReference>
<evidence type="ECO:0000256" key="3">
    <source>
        <dbReference type="ARBA" id="ARBA00004712"/>
    </source>
</evidence>
<evidence type="ECO:0000313" key="20">
    <source>
        <dbReference type="EMBL" id="SUZ56792.1"/>
    </source>
</evidence>
<dbReference type="SUPFAM" id="SSF102114">
    <property type="entry name" value="Radical SAM enzymes"/>
    <property type="match status" value="2"/>
</dbReference>
<keyword evidence="10" id="KW-0808">Transferase</keyword>
<dbReference type="SFLD" id="SFLDG01389">
    <property type="entry name" value="menaquinone_synthsis_involved"/>
    <property type="match status" value="1"/>
</dbReference>
<dbReference type="EC" id="4.3.1.32" evidence="6"/>
<dbReference type="SFLD" id="SFLDG01388">
    <property type="entry name" value="7_8-didemethyl-8-hydroxy-5-dea"/>
    <property type="match status" value="2"/>
</dbReference>
<dbReference type="HAMAP" id="MF_01611">
    <property type="entry name" value="FO_synth_sub1"/>
    <property type="match status" value="1"/>
</dbReference>
<dbReference type="InterPro" id="IPR007197">
    <property type="entry name" value="rSAM"/>
</dbReference>